<dbReference type="InterPro" id="IPR002575">
    <property type="entry name" value="Aminoglycoside_PTrfase"/>
</dbReference>
<dbReference type="InterPro" id="IPR011009">
    <property type="entry name" value="Kinase-like_dom_sf"/>
</dbReference>
<dbReference type="AlphaFoldDB" id="A0ABD5VAY2"/>
<accession>A0ABD5VAY2</accession>
<sequence length="328" mass="35600">MNGDVERVLASAFPERQVASTTAATGSDSEGNETVRVRFADGAVVFLKVAVDDGPWVRERLARDAAALRYARRHAVVRVPDVLAVETAGTPAYVATAALSGTAIATDWPVDSTVARATVLRAVGRALAGVHVADGFDRHARIRGWSDERDGFELASGSWSSVLEETLSARVDEGFPERFRDCVADVLAAVDSATRTLDAAPATLVHDDPRPENCLVDSGGPGLVDWETAMVGDPALDVVRAEAQYVERADVEDADDDRLRRALRAGYRDHAGRLPDGFAERYPLYRAVTFLETVRTFERWTPNAPERVEDLASWVRGELAVRLDTVDG</sequence>
<evidence type="ECO:0000313" key="2">
    <source>
        <dbReference type="EMBL" id="MFC6952594.1"/>
    </source>
</evidence>
<dbReference type="Gene3D" id="3.30.200.20">
    <property type="entry name" value="Phosphorylase Kinase, domain 1"/>
    <property type="match status" value="1"/>
</dbReference>
<evidence type="ECO:0000313" key="3">
    <source>
        <dbReference type="Proteomes" id="UP001596395"/>
    </source>
</evidence>
<dbReference type="SUPFAM" id="SSF56112">
    <property type="entry name" value="Protein kinase-like (PK-like)"/>
    <property type="match status" value="1"/>
</dbReference>
<dbReference type="Proteomes" id="UP001596395">
    <property type="component" value="Unassembled WGS sequence"/>
</dbReference>
<gene>
    <name evidence="2" type="ORF">ACFQGB_06930</name>
</gene>
<dbReference type="EMBL" id="JBHSXN010000001">
    <property type="protein sequence ID" value="MFC6952594.1"/>
    <property type="molecule type" value="Genomic_DNA"/>
</dbReference>
<feature type="domain" description="Aminoglycoside phosphotransferase" evidence="1">
    <location>
        <begin position="31"/>
        <end position="268"/>
    </location>
</feature>
<dbReference type="PANTHER" id="PTHR21310:SF15">
    <property type="entry name" value="AMINOGLYCOSIDE PHOSPHOTRANSFERASE DOMAIN-CONTAINING PROTEIN"/>
    <property type="match status" value="1"/>
</dbReference>
<proteinExistence type="predicted"/>
<reference evidence="2 3" key="1">
    <citation type="journal article" date="2019" name="Int. J. Syst. Evol. Microbiol.">
        <title>The Global Catalogue of Microorganisms (GCM) 10K type strain sequencing project: providing services to taxonomists for standard genome sequencing and annotation.</title>
        <authorList>
            <consortium name="The Broad Institute Genomics Platform"/>
            <consortium name="The Broad Institute Genome Sequencing Center for Infectious Disease"/>
            <person name="Wu L."/>
            <person name="Ma J."/>
        </authorList>
    </citation>
    <scope>NUCLEOTIDE SEQUENCE [LARGE SCALE GENOMIC DNA]</scope>
    <source>
        <strain evidence="2 3">GX26</strain>
    </source>
</reference>
<dbReference type="PANTHER" id="PTHR21310">
    <property type="entry name" value="AMINOGLYCOSIDE PHOSPHOTRANSFERASE-RELATED-RELATED"/>
    <property type="match status" value="1"/>
</dbReference>
<organism evidence="2 3">
    <name type="scientific">Halorubellus litoreus</name>
    <dbReference type="NCBI Taxonomy" id="755308"/>
    <lineage>
        <taxon>Archaea</taxon>
        <taxon>Methanobacteriati</taxon>
        <taxon>Methanobacteriota</taxon>
        <taxon>Stenosarchaea group</taxon>
        <taxon>Halobacteria</taxon>
        <taxon>Halobacteriales</taxon>
        <taxon>Halorubellaceae</taxon>
        <taxon>Halorubellus</taxon>
    </lineage>
</organism>
<dbReference type="Pfam" id="PF01636">
    <property type="entry name" value="APH"/>
    <property type="match status" value="1"/>
</dbReference>
<protein>
    <submittedName>
        <fullName evidence="2">Phosphotransferase family protein</fullName>
    </submittedName>
</protein>
<dbReference type="Gene3D" id="3.90.1200.10">
    <property type="match status" value="1"/>
</dbReference>
<dbReference type="InterPro" id="IPR051678">
    <property type="entry name" value="AGP_Transferase"/>
</dbReference>
<name>A0ABD5VAY2_9EURY</name>
<dbReference type="RefSeq" id="WP_336349558.1">
    <property type="nucleotide sequence ID" value="NZ_JAZAQL010000001.1"/>
</dbReference>
<comment type="caution">
    <text evidence="2">The sequence shown here is derived from an EMBL/GenBank/DDBJ whole genome shotgun (WGS) entry which is preliminary data.</text>
</comment>
<keyword evidence="3" id="KW-1185">Reference proteome</keyword>
<evidence type="ECO:0000259" key="1">
    <source>
        <dbReference type="Pfam" id="PF01636"/>
    </source>
</evidence>